<feature type="modified residue" description="S-(2-succinyl)cysteine" evidence="1">
    <location>
        <position position="78"/>
    </location>
</feature>
<feature type="binding site" evidence="1">
    <location>
        <position position="13"/>
    </location>
    <ligand>
        <name>substrate</name>
    </ligand>
</feature>
<dbReference type="PANTHER" id="PTHR40267">
    <property type="entry name" value="BLR3294 PROTEIN"/>
    <property type="match status" value="1"/>
</dbReference>
<protein>
    <recommendedName>
        <fullName evidence="1">Maleate isomerase</fullName>
        <ecNumber evidence="1">5.2.1.1</ecNumber>
    </recommendedName>
    <alternativeName>
        <fullName evidence="1">Maleate cis-trans isomerase</fullName>
    </alternativeName>
</protein>
<dbReference type="RefSeq" id="WP_169385469.1">
    <property type="nucleotide sequence ID" value="NZ_JAAXLA010000111.1"/>
</dbReference>
<feature type="active site" description="Proton donor" evidence="1">
    <location>
        <position position="198"/>
    </location>
</feature>
<comment type="function">
    <text evidence="1">Catalyzes cis-trans isomerization of the C2-C3 double bond in maleate to yield fumarate.</text>
</comment>
<dbReference type="Gene3D" id="3.40.50.12500">
    <property type="match status" value="1"/>
</dbReference>
<reference evidence="2 3" key="1">
    <citation type="submission" date="2020-04" db="EMBL/GenBank/DDBJ databases">
        <authorList>
            <person name="Klaysubun C."/>
            <person name="Duangmal K."/>
            <person name="Lipun K."/>
        </authorList>
    </citation>
    <scope>NUCLEOTIDE SEQUENCE [LARGE SCALE GENOMIC DNA]</scope>
    <source>
        <strain evidence="2 3">K10HN5</strain>
    </source>
</reference>
<dbReference type="HAMAP" id="MF_00943">
    <property type="entry name" value="Maleate_isomerase"/>
    <property type="match status" value="1"/>
</dbReference>
<dbReference type="Pfam" id="PF17645">
    <property type="entry name" value="Amdase"/>
    <property type="match status" value="1"/>
</dbReference>
<evidence type="ECO:0000256" key="1">
    <source>
        <dbReference type="HAMAP-Rule" id="MF_00943"/>
    </source>
</evidence>
<comment type="caution">
    <text evidence="2">The sequence shown here is derived from an EMBL/GenBank/DDBJ whole genome shotgun (WGS) entry which is preliminary data.</text>
</comment>
<feature type="binding site" evidence="1">
    <location>
        <begin position="199"/>
        <end position="200"/>
    </location>
    <ligand>
        <name>substrate</name>
    </ligand>
</feature>
<keyword evidence="1" id="KW-0413">Isomerase</keyword>
<sequence length="255" mass="26191">MRRRVGLIVPSSNTTMETEIPDLLRRHEAEHGTGFTFHSSRARLHNVDAESLARMVDDSARCAAEVGDAEVDVLAYACLVAVMAQGVGAHVEIEDRLRGALADGASARAPMVSSAGALVRTLDALGLRKVAVVAPYLPDLTKLVVGYIEHAGVTVVDSVSLSVSDNCAVGRLDPADLPGHVSRLDLGDGVDGIVLSACVQMPSLPAVQQVQDGTGLPVITAATATTREILLALGLPAEIPGAGAALGTPVGAGAR</sequence>
<comment type="similarity">
    <text evidence="1">Belongs to the maleate isomerase family.</text>
</comment>
<dbReference type="EMBL" id="JAAXLA010000111">
    <property type="protein sequence ID" value="NMI01960.1"/>
    <property type="molecule type" value="Genomic_DNA"/>
</dbReference>
<feature type="binding site" evidence="1">
    <location>
        <begin position="78"/>
        <end position="80"/>
    </location>
    <ligand>
        <name>substrate</name>
    </ligand>
</feature>
<proteinExistence type="inferred from homology"/>
<accession>A0ABX1SNS5</accession>
<comment type="miscellaneous">
    <text evidence="1">Reaction is initiated by nucleophilic attack of cysteine at the double bond, yielding a covalent succinylcysteine-like intermediate.</text>
</comment>
<name>A0ABX1SNS5_9PSEU</name>
<dbReference type="PIRSF" id="PIRSF015736">
    <property type="entry name" value="MI"/>
    <property type="match status" value="1"/>
</dbReference>
<dbReference type="InterPro" id="IPR026286">
    <property type="entry name" value="MaiA/AMDase"/>
</dbReference>
<dbReference type="InterPro" id="IPR053714">
    <property type="entry name" value="Iso_Racemase_Enz_sf"/>
</dbReference>
<feature type="active site" description="Nucleophile" evidence="1">
    <location>
        <position position="78"/>
    </location>
</feature>
<comment type="subunit">
    <text evidence="1">Homodimer.</text>
</comment>
<comment type="catalytic activity">
    <reaction evidence="1">
        <text>maleate = fumarate</text>
        <dbReference type="Rhea" id="RHEA:13169"/>
        <dbReference type="ChEBI" id="CHEBI:29806"/>
        <dbReference type="ChEBI" id="CHEBI:30780"/>
        <dbReference type="EC" id="5.2.1.1"/>
    </reaction>
</comment>
<dbReference type="EC" id="5.2.1.1" evidence="1"/>
<dbReference type="InterPro" id="IPR028615">
    <property type="entry name" value="Maleate_isomerase"/>
</dbReference>
<keyword evidence="3" id="KW-1185">Reference proteome</keyword>
<evidence type="ECO:0000313" key="3">
    <source>
        <dbReference type="Proteomes" id="UP000820669"/>
    </source>
</evidence>
<dbReference type="Proteomes" id="UP000820669">
    <property type="component" value="Unassembled WGS sequence"/>
</dbReference>
<organism evidence="2 3">
    <name type="scientific">Pseudonocardia acidicola</name>
    <dbReference type="NCBI Taxonomy" id="2724939"/>
    <lineage>
        <taxon>Bacteria</taxon>
        <taxon>Bacillati</taxon>
        <taxon>Actinomycetota</taxon>
        <taxon>Actinomycetes</taxon>
        <taxon>Pseudonocardiales</taxon>
        <taxon>Pseudonocardiaceae</taxon>
        <taxon>Pseudonocardia</taxon>
    </lineage>
</organism>
<feature type="binding site" evidence="1">
    <location>
        <position position="166"/>
    </location>
    <ligand>
        <name>substrate</name>
    </ligand>
</feature>
<feature type="binding site" evidence="1">
    <location>
        <position position="136"/>
    </location>
    <ligand>
        <name>substrate</name>
    </ligand>
</feature>
<gene>
    <name evidence="1" type="primary">maiA</name>
    <name evidence="2" type="ORF">HF526_32375</name>
</gene>
<dbReference type="PANTHER" id="PTHR40267:SF1">
    <property type="entry name" value="BLR3294 PROTEIN"/>
    <property type="match status" value="1"/>
</dbReference>
<evidence type="ECO:0000313" key="2">
    <source>
        <dbReference type="EMBL" id="NMI01960.1"/>
    </source>
</evidence>